<gene>
    <name evidence="1" type="ORF">EI42_05960</name>
</gene>
<comment type="caution">
    <text evidence="1">The sequence shown here is derived from an EMBL/GenBank/DDBJ whole genome shotgun (WGS) entry which is preliminary data.</text>
</comment>
<keyword evidence="2" id="KW-1185">Reference proteome</keyword>
<reference evidence="1 2" key="1">
    <citation type="submission" date="2018-06" db="EMBL/GenBank/DDBJ databases">
        <title>Genomic Encyclopedia of Archaeal and Bacterial Type Strains, Phase II (KMG-II): from individual species to whole genera.</title>
        <authorList>
            <person name="Goeker M."/>
        </authorList>
    </citation>
    <scope>NUCLEOTIDE SEQUENCE [LARGE SCALE GENOMIC DNA]</scope>
    <source>
        <strain evidence="1 2">ATCC BAA-1881</strain>
    </source>
</reference>
<dbReference type="EMBL" id="QKUF01000043">
    <property type="protein sequence ID" value="PZW19732.1"/>
    <property type="molecule type" value="Genomic_DNA"/>
</dbReference>
<evidence type="ECO:0000313" key="1">
    <source>
        <dbReference type="EMBL" id="PZW19732.1"/>
    </source>
</evidence>
<proteinExistence type="predicted"/>
<evidence type="ECO:0000313" key="2">
    <source>
        <dbReference type="Proteomes" id="UP000248806"/>
    </source>
</evidence>
<dbReference type="CDD" id="cd08663">
    <property type="entry name" value="DAP_dppA_1"/>
    <property type="match status" value="1"/>
</dbReference>
<dbReference type="InterPro" id="IPR036177">
    <property type="entry name" value="Peptidase_M55_sf"/>
</dbReference>
<dbReference type="Gene3D" id="3.30.1360.130">
    <property type="entry name" value="Dipeptide transport protein"/>
    <property type="match status" value="1"/>
</dbReference>
<dbReference type="Proteomes" id="UP000248806">
    <property type="component" value="Unassembled WGS sequence"/>
</dbReference>
<dbReference type="InterPro" id="IPR027476">
    <property type="entry name" value="DppA_N"/>
</dbReference>
<dbReference type="InterPro" id="IPR007035">
    <property type="entry name" value="Peptidase_M55"/>
</dbReference>
<name>A0A326TT82_THEHA</name>
<dbReference type="OrthoDB" id="9785420at2"/>
<accession>A0A326TT82</accession>
<dbReference type="AlphaFoldDB" id="A0A326TT82"/>
<organism evidence="1 2">
    <name type="scientific">Thermosporothrix hazakensis</name>
    <dbReference type="NCBI Taxonomy" id="644383"/>
    <lineage>
        <taxon>Bacteria</taxon>
        <taxon>Bacillati</taxon>
        <taxon>Chloroflexota</taxon>
        <taxon>Ktedonobacteria</taxon>
        <taxon>Ktedonobacterales</taxon>
        <taxon>Thermosporotrichaceae</taxon>
        <taxon>Thermosporothrix</taxon>
    </lineage>
</organism>
<dbReference type="SUPFAM" id="SSF63992">
    <property type="entry name" value="Dipeptide transport protein"/>
    <property type="match status" value="1"/>
</dbReference>
<dbReference type="RefSeq" id="WP_111326178.1">
    <property type="nucleotide sequence ID" value="NZ_BIFX01000001.1"/>
</dbReference>
<dbReference type="Gene3D" id="3.40.50.10780">
    <property type="entry name" value="Dipeptide transport protein"/>
    <property type="match status" value="1"/>
</dbReference>
<protein>
    <submittedName>
        <fullName evidence="1">D-amino peptidase</fullName>
    </submittedName>
</protein>
<dbReference type="Pfam" id="PF04951">
    <property type="entry name" value="Peptidase_M55"/>
    <property type="match status" value="1"/>
</dbReference>
<sequence length="271" mass="29746">MRVVIFCDMEGISCIENWEQVTGGTALYEEGRKLYTDEMNAAVRGARAAGANEVIVVDCHGAGGAYNFRSFLTDRLESGAQYVFGYPWARYIEAFEQGCDAILFVGAHAMAGTPDGVLCHTVSTESWHNAWINDIPVGESGILAAIAGCWDVPVAFASGDEATCREVHTLLGKEVVTAAVKKGLGRFTARSLAPKDACALIEMRVAQALSQKNWPKPLKFEGPVTFKVELATPDRVSDFIGRKGVQFDGSRIVYSTANTFWEAWDQFWYRH</sequence>